<keyword evidence="5" id="KW-1185">Reference proteome</keyword>
<feature type="domain" description="AB hydrolase-1" evidence="3">
    <location>
        <begin position="67"/>
        <end position="178"/>
    </location>
</feature>
<reference evidence="4 5" key="1">
    <citation type="submission" date="2020-09" db="EMBL/GenBank/DDBJ databases">
        <title>Diversity and distribution of actinomycetes associated with coral in the coast of Hainan.</title>
        <authorList>
            <person name="Li F."/>
        </authorList>
    </citation>
    <scope>NUCLEOTIDE SEQUENCE [LARGE SCALE GENOMIC DNA]</scope>
    <source>
        <strain evidence="4 5">HNM0947</strain>
    </source>
</reference>
<gene>
    <name evidence="4" type="ORF">IDM40_12460</name>
</gene>
<dbReference type="InterPro" id="IPR029058">
    <property type="entry name" value="AB_hydrolase_fold"/>
</dbReference>
<evidence type="ECO:0000256" key="1">
    <source>
        <dbReference type="ARBA" id="ARBA00022801"/>
    </source>
</evidence>
<evidence type="ECO:0000256" key="2">
    <source>
        <dbReference type="SAM" id="MobiDB-lite"/>
    </source>
</evidence>
<dbReference type="SUPFAM" id="SSF53474">
    <property type="entry name" value="alpha/beta-Hydrolases"/>
    <property type="match status" value="1"/>
</dbReference>
<dbReference type="Proteomes" id="UP000806528">
    <property type="component" value="Unassembled WGS sequence"/>
</dbReference>
<evidence type="ECO:0000259" key="3">
    <source>
        <dbReference type="Pfam" id="PF00561"/>
    </source>
</evidence>
<evidence type="ECO:0000313" key="4">
    <source>
        <dbReference type="EMBL" id="MBE2999513.1"/>
    </source>
</evidence>
<sequence>MRRRAVAAPPDPLRPRASRVCRTAPHERAEHDRRDPALSTGDTSRITHSTVDVGGLDLHVAEQGSGPLVVLLHGFPESWYSWRHQFAALAGAGYRVVAPDQRGYGSSHSPERIEDYTLPHLVGDLVGLIRALGEEQAVVVGHDWGAPVAWSGAMMRPDVVRAVAGLSVPPAPPAFMPPPSVTRRTYGEGFYQVRFQEPGVVDAQLAADPAATVRRILIGGSGDNPALDKPVPWVVPEGLELLDTMPEPACLPDWLDAQDVAAFADDFSHHGERAFTGPLNWYRNIERNQGLMSPFAGATIDVPSLYMVGDLDMVTALHGVSQLRESLHLIAPKLHAQHTLPGCGHWTQQERPHQVNEALVDFLAHVDG</sequence>
<dbReference type="InterPro" id="IPR000639">
    <property type="entry name" value="Epox_hydrolase-like"/>
</dbReference>
<dbReference type="GO" id="GO:0016787">
    <property type="term" value="F:hydrolase activity"/>
    <property type="evidence" value="ECO:0007669"/>
    <property type="project" value="UniProtKB-KW"/>
</dbReference>
<protein>
    <submittedName>
        <fullName evidence="4">Alpha/beta hydrolase</fullName>
    </submittedName>
</protein>
<keyword evidence="1 4" id="KW-0378">Hydrolase</keyword>
<name>A0ABR9P6N8_9ACTN</name>
<feature type="region of interest" description="Disordered" evidence="2">
    <location>
        <begin position="1"/>
        <end position="46"/>
    </location>
</feature>
<accession>A0ABR9P6N8</accession>
<organism evidence="4 5">
    <name type="scientific">Nocardiopsis coralli</name>
    <dbReference type="NCBI Taxonomy" id="2772213"/>
    <lineage>
        <taxon>Bacteria</taxon>
        <taxon>Bacillati</taxon>
        <taxon>Actinomycetota</taxon>
        <taxon>Actinomycetes</taxon>
        <taxon>Streptosporangiales</taxon>
        <taxon>Nocardiopsidaceae</taxon>
        <taxon>Nocardiopsis</taxon>
    </lineage>
</organism>
<evidence type="ECO:0000313" key="5">
    <source>
        <dbReference type="Proteomes" id="UP000806528"/>
    </source>
</evidence>
<dbReference type="Gene3D" id="3.40.50.1820">
    <property type="entry name" value="alpha/beta hydrolase"/>
    <property type="match status" value="1"/>
</dbReference>
<dbReference type="PANTHER" id="PTHR43329">
    <property type="entry name" value="EPOXIDE HYDROLASE"/>
    <property type="match status" value="1"/>
</dbReference>
<dbReference type="PRINTS" id="PR00412">
    <property type="entry name" value="EPOXHYDRLASE"/>
</dbReference>
<dbReference type="InterPro" id="IPR000073">
    <property type="entry name" value="AB_hydrolase_1"/>
</dbReference>
<dbReference type="Pfam" id="PF00561">
    <property type="entry name" value="Abhydrolase_1"/>
    <property type="match status" value="1"/>
</dbReference>
<comment type="caution">
    <text evidence="4">The sequence shown here is derived from an EMBL/GenBank/DDBJ whole genome shotgun (WGS) entry which is preliminary data.</text>
</comment>
<dbReference type="EMBL" id="JADBGI010000009">
    <property type="protein sequence ID" value="MBE2999513.1"/>
    <property type="molecule type" value="Genomic_DNA"/>
</dbReference>
<feature type="compositionally biased region" description="Basic and acidic residues" evidence="2">
    <location>
        <begin position="24"/>
        <end position="36"/>
    </location>
</feature>
<proteinExistence type="predicted"/>